<keyword evidence="12" id="KW-1185">Reference proteome</keyword>
<dbReference type="EC" id="2.4.2.31" evidence="10"/>
<dbReference type="GO" id="GO:0106274">
    <property type="term" value="F:NAD+-protein-arginine ADP-ribosyltransferase activity"/>
    <property type="evidence" value="ECO:0007669"/>
    <property type="project" value="UniProtKB-EC"/>
</dbReference>
<evidence type="ECO:0000313" key="12">
    <source>
        <dbReference type="Proteomes" id="UP001557470"/>
    </source>
</evidence>
<feature type="chain" id="PRO_5044529810" description="NAD(P)(+)--arginine ADP-ribosyltransferase" evidence="10">
    <location>
        <begin position="31"/>
        <end position="267"/>
    </location>
</feature>
<sequence>MAKEKILSFTVMYVLHVWILCLDLVPPCLTGSVAGIPLGMVPDSVDDRYDGCETEMKEKVLNHYLQNELNKMKNFKNAWTTAKICAKKRIDMAKKDKLTLEHVMAICAYTAGNPSIYSEFNTAVRTNGNNYENFQFHALHYFLTDALHILRKSKKKNLCYNTYRRTNLTFERQRTKSMRFGQFASSSLSKDIHAGFGNKSCFQIKTCFGAYLKSYSALGDHEKEVLIPPFEKFKISRNQKKGNILNCEDLYILKSNGFESNLNCKAV</sequence>
<keyword evidence="5 10" id="KW-0732">Signal</keyword>
<dbReference type="Gene3D" id="3.90.176.10">
    <property type="entry name" value="Toxin ADP-ribosyltransferase, Chain A, domain 1"/>
    <property type="match status" value="1"/>
</dbReference>
<keyword evidence="7 10" id="KW-0520">NAD</keyword>
<evidence type="ECO:0000256" key="2">
    <source>
        <dbReference type="ARBA" id="ARBA00022676"/>
    </source>
</evidence>
<dbReference type="PANTHER" id="PTHR10339">
    <property type="entry name" value="ADP-RIBOSYLTRANSFERASE"/>
    <property type="match status" value="1"/>
</dbReference>
<comment type="similarity">
    <text evidence="1 10">Belongs to the Arg-specific ADP-ribosyltransferase family.</text>
</comment>
<evidence type="ECO:0000256" key="10">
    <source>
        <dbReference type="RuleBase" id="RU361228"/>
    </source>
</evidence>
<keyword evidence="6 10" id="KW-0521">NADP</keyword>
<accession>A0ABD0Y9D7</accession>
<organism evidence="11 12">
    <name type="scientific">Umbra pygmaea</name>
    <name type="common">Eastern mudminnow</name>
    <dbReference type="NCBI Taxonomy" id="75934"/>
    <lineage>
        <taxon>Eukaryota</taxon>
        <taxon>Metazoa</taxon>
        <taxon>Chordata</taxon>
        <taxon>Craniata</taxon>
        <taxon>Vertebrata</taxon>
        <taxon>Euteleostomi</taxon>
        <taxon>Actinopterygii</taxon>
        <taxon>Neopterygii</taxon>
        <taxon>Teleostei</taxon>
        <taxon>Protacanthopterygii</taxon>
        <taxon>Esociformes</taxon>
        <taxon>Umbridae</taxon>
        <taxon>Umbra</taxon>
    </lineage>
</organism>
<evidence type="ECO:0000256" key="9">
    <source>
        <dbReference type="ARBA" id="ARBA00047597"/>
    </source>
</evidence>
<dbReference type="SUPFAM" id="SSF56399">
    <property type="entry name" value="ADP-ribosylation"/>
    <property type="match status" value="1"/>
</dbReference>
<keyword evidence="4" id="KW-0548">Nucleotidyltransferase</keyword>
<evidence type="ECO:0000313" key="11">
    <source>
        <dbReference type="EMBL" id="KAL1023661.1"/>
    </source>
</evidence>
<keyword evidence="8" id="KW-1015">Disulfide bond</keyword>
<keyword evidence="3 10" id="KW-0808">Transferase</keyword>
<keyword evidence="2 10" id="KW-0328">Glycosyltransferase</keyword>
<dbReference type="FunFam" id="3.90.176.10:FF:000001">
    <property type="entry name" value="NAD(P)(+)--arginine ADP-ribosyltransferase"/>
    <property type="match status" value="1"/>
</dbReference>
<proteinExistence type="inferred from homology"/>
<dbReference type="PROSITE" id="PS51996">
    <property type="entry name" value="TR_MART"/>
    <property type="match status" value="1"/>
</dbReference>
<gene>
    <name evidence="11" type="ORF">UPYG_G00044230</name>
</gene>
<reference evidence="11 12" key="1">
    <citation type="submission" date="2024-06" db="EMBL/GenBank/DDBJ databases">
        <authorList>
            <person name="Pan Q."/>
            <person name="Wen M."/>
            <person name="Jouanno E."/>
            <person name="Zahm M."/>
            <person name="Klopp C."/>
            <person name="Cabau C."/>
            <person name="Louis A."/>
            <person name="Berthelot C."/>
            <person name="Parey E."/>
            <person name="Roest Crollius H."/>
            <person name="Montfort J."/>
            <person name="Robinson-Rechavi M."/>
            <person name="Bouchez O."/>
            <person name="Lampietro C."/>
            <person name="Lopez Roques C."/>
            <person name="Donnadieu C."/>
            <person name="Postlethwait J."/>
            <person name="Bobe J."/>
            <person name="Verreycken H."/>
            <person name="Guiguen Y."/>
        </authorList>
    </citation>
    <scope>NUCLEOTIDE SEQUENCE [LARGE SCALE GENOMIC DNA]</scope>
    <source>
        <strain evidence="11">Up_M1</strain>
        <tissue evidence="11">Testis</tissue>
    </source>
</reference>
<evidence type="ECO:0000256" key="7">
    <source>
        <dbReference type="ARBA" id="ARBA00023027"/>
    </source>
</evidence>
<dbReference type="InterPro" id="IPR000768">
    <property type="entry name" value="ART"/>
</dbReference>
<dbReference type="GO" id="GO:0016779">
    <property type="term" value="F:nucleotidyltransferase activity"/>
    <property type="evidence" value="ECO:0007669"/>
    <property type="project" value="UniProtKB-KW"/>
</dbReference>
<evidence type="ECO:0000256" key="6">
    <source>
        <dbReference type="ARBA" id="ARBA00022857"/>
    </source>
</evidence>
<dbReference type="Pfam" id="PF01129">
    <property type="entry name" value="ART"/>
    <property type="match status" value="1"/>
</dbReference>
<comment type="catalytic activity">
    <reaction evidence="9 10">
        <text>L-arginyl-[protein] + NAD(+) = N(omega)-(ADP-D-ribosyl)-L-arginyl-[protein] + nicotinamide + H(+)</text>
        <dbReference type="Rhea" id="RHEA:19149"/>
        <dbReference type="Rhea" id="RHEA-COMP:10532"/>
        <dbReference type="Rhea" id="RHEA-COMP:15087"/>
        <dbReference type="ChEBI" id="CHEBI:15378"/>
        <dbReference type="ChEBI" id="CHEBI:17154"/>
        <dbReference type="ChEBI" id="CHEBI:29965"/>
        <dbReference type="ChEBI" id="CHEBI:57540"/>
        <dbReference type="ChEBI" id="CHEBI:142554"/>
        <dbReference type="EC" id="2.4.2.31"/>
    </reaction>
</comment>
<name>A0ABD0Y9D7_UMBPY</name>
<protein>
    <recommendedName>
        <fullName evidence="10">NAD(P)(+)--arginine ADP-ribosyltransferase</fullName>
        <ecNumber evidence="10">2.4.2.31</ecNumber>
    </recommendedName>
    <alternativeName>
        <fullName evidence="10">Mono(ADP-ribosyl)transferase</fullName>
    </alternativeName>
</protein>
<evidence type="ECO:0000256" key="3">
    <source>
        <dbReference type="ARBA" id="ARBA00022679"/>
    </source>
</evidence>
<dbReference type="PANTHER" id="PTHR10339:SF27">
    <property type="entry name" value="NAD(P)(+)--ARGININE ADP-RIBOSYLTRANSFERASE"/>
    <property type="match status" value="1"/>
</dbReference>
<dbReference type="Proteomes" id="UP001557470">
    <property type="component" value="Unassembled WGS sequence"/>
</dbReference>
<evidence type="ECO:0000256" key="4">
    <source>
        <dbReference type="ARBA" id="ARBA00022695"/>
    </source>
</evidence>
<comment type="caution">
    <text evidence="11">The sequence shown here is derived from an EMBL/GenBank/DDBJ whole genome shotgun (WGS) entry which is preliminary data.</text>
</comment>
<dbReference type="EMBL" id="JAGEUA010000001">
    <property type="protein sequence ID" value="KAL1023661.1"/>
    <property type="molecule type" value="Genomic_DNA"/>
</dbReference>
<dbReference type="AlphaFoldDB" id="A0ABD0Y9D7"/>
<dbReference type="InterPro" id="IPR050999">
    <property type="entry name" value="ADP-ribosyltransferase_ARG"/>
</dbReference>
<evidence type="ECO:0000256" key="8">
    <source>
        <dbReference type="ARBA" id="ARBA00023157"/>
    </source>
</evidence>
<evidence type="ECO:0000256" key="1">
    <source>
        <dbReference type="ARBA" id="ARBA00009558"/>
    </source>
</evidence>
<dbReference type="PRINTS" id="PR00970">
    <property type="entry name" value="RIBTRNSFRASE"/>
</dbReference>
<evidence type="ECO:0000256" key="5">
    <source>
        <dbReference type="ARBA" id="ARBA00022729"/>
    </source>
</evidence>
<feature type="signal peptide" evidence="10">
    <location>
        <begin position="1"/>
        <end position="30"/>
    </location>
</feature>